<keyword evidence="2" id="KW-1185">Reference proteome</keyword>
<reference evidence="1 2" key="2">
    <citation type="journal article" date="2021" name="AMB Express">
        <title>Isolation and characterisation of Methylocystis spp. for poly-3-hydroxybutyrate production using waste methane feedstocks.</title>
        <authorList>
            <person name="Rumah B.L."/>
            <person name="Stead C.E."/>
            <person name="Claxton Stevens B.H."/>
            <person name="Minton N.P."/>
            <person name="Grosse-Honebrink A."/>
            <person name="Zhang Y."/>
        </authorList>
    </citation>
    <scope>NUCLEOTIDE SEQUENCE [LARGE SCALE GENOMIC DNA]</scope>
    <source>
        <strain evidence="1 2">BRCS1</strain>
    </source>
</reference>
<evidence type="ECO:0000313" key="2">
    <source>
        <dbReference type="Proteomes" id="UP000424673"/>
    </source>
</evidence>
<protein>
    <submittedName>
        <fullName evidence="1">Uncharacterized protein</fullName>
    </submittedName>
</protein>
<dbReference type="RefSeq" id="WP_154452986.1">
    <property type="nucleotide sequence ID" value="NZ_CP044328.1"/>
</dbReference>
<accession>A0ABX6EL96</accession>
<dbReference type="EMBL" id="CP044328">
    <property type="protein sequence ID" value="QGM94761.1"/>
    <property type="molecule type" value="Genomic_DNA"/>
</dbReference>
<dbReference type="Proteomes" id="UP000424673">
    <property type="component" value="Chromosome"/>
</dbReference>
<evidence type="ECO:0000313" key="1">
    <source>
        <dbReference type="EMBL" id="QGM94761.1"/>
    </source>
</evidence>
<reference evidence="2" key="1">
    <citation type="submission" date="2019-09" db="EMBL/GenBank/DDBJ databases">
        <title>Isolation and complete genome sequencing of Methylocystis species.</title>
        <authorList>
            <person name="Rumah B.L."/>
            <person name="Stead C.E."/>
            <person name="Stevens B.C."/>
            <person name="Minton N.P."/>
            <person name="Grosse-Honebrink A."/>
            <person name="Zhang Y."/>
        </authorList>
    </citation>
    <scope>NUCLEOTIDE SEQUENCE [LARGE SCALE GENOMIC DNA]</scope>
    <source>
        <strain evidence="2">BRCS1</strain>
    </source>
</reference>
<name>A0ABX6EL96_9HYPH</name>
<organism evidence="1 2">
    <name type="scientific">Methylocystis rosea</name>
    <dbReference type="NCBI Taxonomy" id="173366"/>
    <lineage>
        <taxon>Bacteria</taxon>
        <taxon>Pseudomonadati</taxon>
        <taxon>Pseudomonadota</taxon>
        <taxon>Alphaproteobacteria</taxon>
        <taxon>Hyphomicrobiales</taxon>
        <taxon>Methylocystaceae</taxon>
        <taxon>Methylocystis</taxon>
    </lineage>
</organism>
<sequence>MLEFITRKLDRRKLWRLLRDYPEYAPPFQGKKLKRAQAEANFEFFMGQRTSRIAYLARLLAEFSIQLQLVPEGLPPLDVWLLRYGGFLIPPRHCDTIYALGYYEPAWKGLYAGMNVIHDLSVFAGEYIIKFNPDARWGLCVGDGKRGARDMMGYYHPCIFGIHPHHPGFNDIYPLYMAFEVFNCCDGSRSRHEGQWLPGRRQEDFFRKWGDDNEFVRRMNFWANPNAPPPIPYSHLELR</sequence>
<gene>
    <name evidence="1" type="ORF">F7D13_12425</name>
</gene>
<proteinExistence type="predicted"/>